<feature type="compositionally biased region" description="Basic and acidic residues" evidence="2">
    <location>
        <begin position="150"/>
        <end position="162"/>
    </location>
</feature>
<sequence>MYVPSRRSTPRGTKNVQCLVRSILSTSRPYVVPENPEDTRLILTELANCIVYLEDQLEALQKRERNQQNSAADSPESSTTNTSPILPTTNYYTPAYKPAYVENGDVRNLGGAKEEDADSSTADLVNAVVNQLAVSTGSVLPHSQTGALEQHLKEPEGGEGARGETSTSGPGTGNAWPYGKGQEPAKTPARGKRKEFWSVLSVGPQFPFLSTPGTDIFAFYFSGSFDLPLPLACDDEYWAWEEQVDGSPDQEFKQPEDKPSRMIYWVTFLKLLDIMGFAHKNLYAVRRNDMWARNGATEVEWNEKIVAELDSALNAWIDIVPGHLKWNPNSTNDPGYNLNEPNPFFHQSTVLYVTYYWAQMIVHKPFLSTIPSPVSSASTDTPISTTTAPGTQVPGWRFPSMAICTNAAKSVVSLVEIAQRRECLRQGNECRPPLSTTITAVISSAIILFVNVWRGKGSKNQSTSNSLQHLGDVFRCFEILKRWEHTSQSAGRLCDILNGLLPAYGLPSSSSIGPHLARGTRRGRGENDEGEETSDAHCGSSGEVQNPNLTRMMAAHPRPIIGSRRVANSNFATPDSQEGEGSNSAPDSQMHDSGAQSYPLQQPQFQPPHVSQNPHHDQFTLLLGSDELGGLVRPTIDRSFVHDYGLGNSTSESSRPIHSSMHPNPYQDETSFWHVGGGHAANAYRVKLNGEQCTRLGLSKSIRTGTSLRCLREWYVAREPPPMYERHLNRDQDPEVFDSSYGAQPQVPDGGFSTNVYDPGCVFTAFAE</sequence>
<feature type="compositionally biased region" description="Polar residues" evidence="2">
    <location>
        <begin position="594"/>
        <end position="613"/>
    </location>
</feature>
<evidence type="ECO:0000256" key="1">
    <source>
        <dbReference type="ARBA" id="ARBA00023242"/>
    </source>
</evidence>
<dbReference type="PANTHER" id="PTHR46910:SF38">
    <property type="entry name" value="ZN(2)-C6 FUNGAL-TYPE DOMAIN-CONTAINING PROTEIN"/>
    <property type="match status" value="1"/>
</dbReference>
<feature type="region of interest" description="Disordered" evidence="2">
    <location>
        <begin position="570"/>
        <end position="616"/>
    </location>
</feature>
<feature type="region of interest" description="Disordered" evidence="2">
    <location>
        <begin position="63"/>
        <end position="90"/>
    </location>
</feature>
<keyword evidence="1" id="KW-0539">Nucleus</keyword>
<keyword evidence="4" id="KW-1185">Reference proteome</keyword>
<evidence type="ECO:0000313" key="3">
    <source>
        <dbReference type="EMBL" id="KAL0068061.1"/>
    </source>
</evidence>
<dbReference type="PANTHER" id="PTHR46910">
    <property type="entry name" value="TRANSCRIPTION FACTOR PDR1"/>
    <property type="match status" value="1"/>
</dbReference>
<accession>A0ABR3A240</accession>
<feature type="region of interest" description="Disordered" evidence="2">
    <location>
        <begin position="511"/>
        <end position="546"/>
    </location>
</feature>
<evidence type="ECO:0000256" key="2">
    <source>
        <dbReference type="SAM" id="MobiDB-lite"/>
    </source>
</evidence>
<dbReference type="EMBL" id="JBBXMP010000021">
    <property type="protein sequence ID" value="KAL0068061.1"/>
    <property type="molecule type" value="Genomic_DNA"/>
</dbReference>
<feature type="compositionally biased region" description="Polar residues" evidence="2">
    <location>
        <begin position="67"/>
        <end position="90"/>
    </location>
</feature>
<comment type="caution">
    <text evidence="3">The sequence shown here is derived from an EMBL/GenBank/DDBJ whole genome shotgun (WGS) entry which is preliminary data.</text>
</comment>
<reference evidence="3 4" key="1">
    <citation type="submission" date="2024-05" db="EMBL/GenBank/DDBJ databases">
        <title>A draft genome resource for the thread blight pathogen Marasmius tenuissimus strain MS-2.</title>
        <authorList>
            <person name="Yulfo-Soto G.E."/>
            <person name="Baruah I.K."/>
            <person name="Amoako-Attah I."/>
            <person name="Bukari Y."/>
            <person name="Meinhardt L.W."/>
            <person name="Bailey B.A."/>
            <person name="Cohen S.P."/>
        </authorList>
    </citation>
    <scope>NUCLEOTIDE SEQUENCE [LARGE SCALE GENOMIC DNA]</scope>
    <source>
        <strain evidence="3 4">MS-2</strain>
    </source>
</reference>
<dbReference type="Proteomes" id="UP001437256">
    <property type="component" value="Unassembled WGS sequence"/>
</dbReference>
<protein>
    <submittedName>
        <fullName evidence="3">Gypsy retrotransposon integrase-like protein 1</fullName>
    </submittedName>
</protein>
<proteinExistence type="predicted"/>
<dbReference type="CDD" id="cd12148">
    <property type="entry name" value="fungal_TF_MHR"/>
    <property type="match status" value="1"/>
</dbReference>
<evidence type="ECO:0000313" key="4">
    <source>
        <dbReference type="Proteomes" id="UP001437256"/>
    </source>
</evidence>
<gene>
    <name evidence="3" type="primary">GIN1_25</name>
    <name evidence="3" type="ORF">AAF712_004965</name>
</gene>
<feature type="region of interest" description="Disordered" evidence="2">
    <location>
        <begin position="141"/>
        <end position="190"/>
    </location>
</feature>
<feature type="compositionally biased region" description="Polar residues" evidence="2">
    <location>
        <begin position="570"/>
        <end position="587"/>
    </location>
</feature>
<name>A0ABR3A240_9AGAR</name>
<organism evidence="3 4">
    <name type="scientific">Marasmius tenuissimus</name>
    <dbReference type="NCBI Taxonomy" id="585030"/>
    <lineage>
        <taxon>Eukaryota</taxon>
        <taxon>Fungi</taxon>
        <taxon>Dikarya</taxon>
        <taxon>Basidiomycota</taxon>
        <taxon>Agaricomycotina</taxon>
        <taxon>Agaricomycetes</taxon>
        <taxon>Agaricomycetidae</taxon>
        <taxon>Agaricales</taxon>
        <taxon>Marasmiineae</taxon>
        <taxon>Marasmiaceae</taxon>
        <taxon>Marasmius</taxon>
    </lineage>
</organism>
<dbReference type="InterPro" id="IPR050987">
    <property type="entry name" value="AtrR-like"/>
</dbReference>